<evidence type="ECO:0000313" key="1">
    <source>
        <dbReference type="EMBL" id="SHJ05408.1"/>
    </source>
</evidence>
<protein>
    <submittedName>
        <fullName evidence="1">Uncharacterized protein</fullName>
    </submittedName>
</protein>
<reference evidence="1 2" key="1">
    <citation type="submission" date="2016-11" db="EMBL/GenBank/DDBJ databases">
        <authorList>
            <person name="Jaros S."/>
            <person name="Januszkiewicz K."/>
            <person name="Wedrychowicz H."/>
        </authorList>
    </citation>
    <scope>NUCLEOTIDE SEQUENCE [LARGE SCALE GENOMIC DNA]</scope>
    <source>
        <strain evidence="1 2">DSM 25479</strain>
    </source>
</reference>
<proteinExistence type="predicted"/>
<name>A0A1M6G5Y6_9FLAO</name>
<dbReference type="Proteomes" id="UP000184335">
    <property type="component" value="Unassembled WGS sequence"/>
</dbReference>
<dbReference type="STRING" id="1118202.SAMN05443429_10872"/>
<sequence length="273" mass="31583">MRYTMIVEGQENLKVFFAGAENKGHFEVYKNCGVKYSLYSAYGFIKTGFKKSDIPDYIIRNQRRVIQDSGLFTLMYGSHKIVSPKREIEEWYAKLVDFTNSLEKKPIVVEVDCQKITGVEHAWDLRERMKKDLPGVRQINVLHVDDGQKGMDRMIEFSDYIALALPISRCNRMKEYFVKASNYIKSKKPEIDIHLLGMTDLDVLSRLKFCTSADSTSHLSFVRYGYIGGKSIKNIDIDRLNDKFLSKNKTSLCASLGVYHRLNDYRKRVGNQN</sequence>
<gene>
    <name evidence="1" type="ORF">SAMN05443429_10872</name>
</gene>
<keyword evidence="2" id="KW-1185">Reference proteome</keyword>
<dbReference type="EMBL" id="FQYI01000008">
    <property type="protein sequence ID" value="SHJ05408.1"/>
    <property type="molecule type" value="Genomic_DNA"/>
</dbReference>
<accession>A0A1M6G5Y6</accession>
<organism evidence="1 2">
    <name type="scientific">Cruoricaptor ignavus</name>
    <dbReference type="NCBI Taxonomy" id="1118202"/>
    <lineage>
        <taxon>Bacteria</taxon>
        <taxon>Pseudomonadati</taxon>
        <taxon>Bacteroidota</taxon>
        <taxon>Flavobacteriia</taxon>
        <taxon>Flavobacteriales</taxon>
        <taxon>Weeksellaceae</taxon>
        <taxon>Cruoricaptor</taxon>
    </lineage>
</organism>
<evidence type="ECO:0000313" key="2">
    <source>
        <dbReference type="Proteomes" id="UP000184335"/>
    </source>
</evidence>
<dbReference type="AlphaFoldDB" id="A0A1M6G5Y6"/>